<dbReference type="KEGG" id="ppec:H9W90_03830"/>
<evidence type="ECO:0000313" key="3">
    <source>
        <dbReference type="Proteomes" id="UP000515808"/>
    </source>
</evidence>
<dbReference type="AlphaFoldDB" id="A0A7G9LCB1"/>
<keyword evidence="3" id="KW-1185">Reference proteome</keyword>
<dbReference type="RefSeq" id="WP_187483142.1">
    <property type="nucleotide sequence ID" value="NZ_CP060695.1"/>
</dbReference>
<dbReference type="EMBL" id="CP060695">
    <property type="protein sequence ID" value="QNM86260.1"/>
    <property type="molecule type" value="Genomic_DNA"/>
</dbReference>
<dbReference type="PANTHER" id="PTHR22916">
    <property type="entry name" value="GLYCOSYLTRANSFERASE"/>
    <property type="match status" value="1"/>
</dbReference>
<dbReference type="SUPFAM" id="SSF53448">
    <property type="entry name" value="Nucleotide-diphospho-sugar transferases"/>
    <property type="match status" value="1"/>
</dbReference>
<dbReference type="Pfam" id="PF00535">
    <property type="entry name" value="Glycos_transf_2"/>
    <property type="match status" value="1"/>
</dbReference>
<reference evidence="2 3" key="1">
    <citation type="submission" date="2020-08" db="EMBL/GenBank/DDBJ databases">
        <title>Polaribacter sp. L12M9 isolated from gut of the Korean scallop.</title>
        <authorList>
            <person name="Jeong Y.S."/>
        </authorList>
    </citation>
    <scope>NUCLEOTIDE SEQUENCE [LARGE SCALE GENOMIC DNA]</scope>
    <source>
        <strain evidence="2 3">L12M9</strain>
    </source>
</reference>
<dbReference type="Proteomes" id="UP000515808">
    <property type="component" value="Chromosome"/>
</dbReference>
<proteinExistence type="predicted"/>
<keyword evidence="2" id="KW-0808">Transferase</keyword>
<dbReference type="CDD" id="cd00761">
    <property type="entry name" value="Glyco_tranf_GTA_type"/>
    <property type="match status" value="1"/>
</dbReference>
<protein>
    <submittedName>
        <fullName evidence="2">Glycosyltransferase family 2 protein</fullName>
    </submittedName>
</protein>
<accession>A0A7G9LCB1</accession>
<feature type="domain" description="Glycosyltransferase 2-like" evidence="1">
    <location>
        <begin position="7"/>
        <end position="129"/>
    </location>
</feature>
<gene>
    <name evidence="2" type="ORF">H9W90_03830</name>
</gene>
<evidence type="ECO:0000259" key="1">
    <source>
        <dbReference type="Pfam" id="PF00535"/>
    </source>
</evidence>
<dbReference type="InterPro" id="IPR029044">
    <property type="entry name" value="Nucleotide-diphossugar_trans"/>
</dbReference>
<sequence>MSKPLVSILIPTHNRALLILETLTSVKEQTYKNWECILVDDGSTDNTVELIEKWSLNDSRFKVVTRPKNRKKGANACRNLGFEISKGDFIQWFDSDDIMSPHKIEEKVKILEEFKTKDYVVCEGIEFNETISNTFNKWDTISSVNPILDHITGKVNFHTNGPLFRRTFLENKKLFNEDLQRKQEWEFYTRLLFNSANYYPLHKTLYYFRIHPCSINGKDSYKTVKSRIIANNLVFKMLKNEKKILKKNYFLRKHFLYKYAYNIKLVKLSKSYTNFFYIVKGVLMTLNFKVISDLFLTLIKKVNIKFT</sequence>
<name>A0A7G9LCB1_9FLAO</name>
<dbReference type="InterPro" id="IPR001173">
    <property type="entry name" value="Glyco_trans_2-like"/>
</dbReference>
<organism evidence="2 3">
    <name type="scientific">Polaribacter pectinis</name>
    <dbReference type="NCBI Taxonomy" id="2738844"/>
    <lineage>
        <taxon>Bacteria</taxon>
        <taxon>Pseudomonadati</taxon>
        <taxon>Bacteroidota</taxon>
        <taxon>Flavobacteriia</taxon>
        <taxon>Flavobacteriales</taxon>
        <taxon>Flavobacteriaceae</taxon>
    </lineage>
</organism>
<dbReference type="Gene3D" id="3.90.550.10">
    <property type="entry name" value="Spore Coat Polysaccharide Biosynthesis Protein SpsA, Chain A"/>
    <property type="match status" value="1"/>
</dbReference>
<evidence type="ECO:0000313" key="2">
    <source>
        <dbReference type="EMBL" id="QNM86260.1"/>
    </source>
</evidence>
<dbReference type="PANTHER" id="PTHR22916:SF3">
    <property type="entry name" value="UDP-GLCNAC:BETAGAL BETA-1,3-N-ACETYLGLUCOSAMINYLTRANSFERASE-LIKE PROTEIN 1"/>
    <property type="match status" value="1"/>
</dbReference>
<dbReference type="GO" id="GO:0016758">
    <property type="term" value="F:hexosyltransferase activity"/>
    <property type="evidence" value="ECO:0007669"/>
    <property type="project" value="UniProtKB-ARBA"/>
</dbReference>